<dbReference type="EMBL" id="PZKF01000006">
    <property type="protein sequence ID" value="PTE18577.1"/>
    <property type="molecule type" value="Genomic_DNA"/>
</dbReference>
<evidence type="ECO:0000313" key="2">
    <source>
        <dbReference type="Proteomes" id="UP000241899"/>
    </source>
</evidence>
<gene>
    <name evidence="1" type="ORF">C5F46_04245</name>
</gene>
<dbReference type="AlphaFoldDB" id="A0A2T4JLD7"/>
<organism evidence="1 2">
    <name type="scientific">Phaeovulum veldkampii DSM 11550</name>
    <dbReference type="NCBI Taxonomy" id="1185920"/>
    <lineage>
        <taxon>Bacteria</taxon>
        <taxon>Pseudomonadati</taxon>
        <taxon>Pseudomonadota</taxon>
        <taxon>Alphaproteobacteria</taxon>
        <taxon>Rhodobacterales</taxon>
        <taxon>Paracoccaceae</taxon>
        <taxon>Phaeovulum</taxon>
    </lineage>
</organism>
<reference evidence="1 2" key="1">
    <citation type="submission" date="2018-03" db="EMBL/GenBank/DDBJ databases">
        <title>Rhodobacter veldkampii.</title>
        <authorList>
            <person name="Meyer T.E."/>
            <person name="Miller S."/>
            <person name="Lodha T."/>
            <person name="Gandham S."/>
            <person name="Chintalapati S."/>
            <person name="Chintalapati V.R."/>
        </authorList>
    </citation>
    <scope>NUCLEOTIDE SEQUENCE [LARGE SCALE GENOMIC DNA]</scope>
    <source>
        <strain evidence="1 2">DSM 11550</strain>
    </source>
</reference>
<name>A0A2T4JLD7_9RHOB</name>
<accession>A0A2T4JLD7</accession>
<proteinExistence type="predicted"/>
<sequence length="75" mass="8527">MQVISQGETGESMSALEEFEFDLMIQLPERATDIDGLVDRLVCLRFDRPTESFVARAGCGVNIRSLFMLDEHYIL</sequence>
<comment type="caution">
    <text evidence="1">The sequence shown here is derived from an EMBL/GenBank/DDBJ whole genome shotgun (WGS) entry which is preliminary data.</text>
</comment>
<protein>
    <submittedName>
        <fullName evidence="1">Uncharacterized protein</fullName>
    </submittedName>
</protein>
<dbReference type="Proteomes" id="UP000241899">
    <property type="component" value="Unassembled WGS sequence"/>
</dbReference>
<keyword evidence="2" id="KW-1185">Reference proteome</keyword>
<evidence type="ECO:0000313" key="1">
    <source>
        <dbReference type="EMBL" id="PTE18577.1"/>
    </source>
</evidence>